<feature type="compositionally biased region" description="Basic and acidic residues" evidence="1">
    <location>
        <begin position="1"/>
        <end position="17"/>
    </location>
</feature>
<evidence type="ECO:0000256" key="1">
    <source>
        <dbReference type="SAM" id="MobiDB-lite"/>
    </source>
</evidence>
<dbReference type="AlphaFoldDB" id="M7B792"/>
<gene>
    <name evidence="2" type="ORF">UY3_09872</name>
</gene>
<feature type="compositionally biased region" description="Acidic residues" evidence="1">
    <location>
        <begin position="63"/>
        <end position="73"/>
    </location>
</feature>
<name>M7B792_CHEMY</name>
<reference evidence="3" key="1">
    <citation type="journal article" date="2013" name="Nat. Genet.">
        <title>The draft genomes of soft-shell turtle and green sea turtle yield insights into the development and evolution of the turtle-specific body plan.</title>
        <authorList>
            <person name="Wang Z."/>
            <person name="Pascual-Anaya J."/>
            <person name="Zadissa A."/>
            <person name="Li W."/>
            <person name="Niimura Y."/>
            <person name="Huang Z."/>
            <person name="Li C."/>
            <person name="White S."/>
            <person name="Xiong Z."/>
            <person name="Fang D."/>
            <person name="Wang B."/>
            <person name="Ming Y."/>
            <person name="Chen Y."/>
            <person name="Zheng Y."/>
            <person name="Kuraku S."/>
            <person name="Pignatelli M."/>
            <person name="Herrero J."/>
            <person name="Beal K."/>
            <person name="Nozawa M."/>
            <person name="Li Q."/>
            <person name="Wang J."/>
            <person name="Zhang H."/>
            <person name="Yu L."/>
            <person name="Shigenobu S."/>
            <person name="Wang J."/>
            <person name="Liu J."/>
            <person name="Flicek P."/>
            <person name="Searle S."/>
            <person name="Wang J."/>
            <person name="Kuratani S."/>
            <person name="Yin Y."/>
            <person name="Aken B."/>
            <person name="Zhang G."/>
            <person name="Irie N."/>
        </authorList>
    </citation>
    <scope>NUCLEOTIDE SEQUENCE [LARGE SCALE GENOMIC DNA]</scope>
</reference>
<protein>
    <submittedName>
        <fullName evidence="2">Uncharacterized protein</fullName>
    </submittedName>
</protein>
<accession>M7B792</accession>
<evidence type="ECO:0000313" key="2">
    <source>
        <dbReference type="EMBL" id="EMP32994.1"/>
    </source>
</evidence>
<feature type="region of interest" description="Disordered" evidence="1">
    <location>
        <begin position="1"/>
        <end position="25"/>
    </location>
</feature>
<dbReference type="EMBL" id="KB537686">
    <property type="protein sequence ID" value="EMP32994.1"/>
    <property type="molecule type" value="Genomic_DNA"/>
</dbReference>
<organism evidence="2 3">
    <name type="scientific">Chelonia mydas</name>
    <name type="common">Green sea-turtle</name>
    <name type="synonym">Chelonia agassizi</name>
    <dbReference type="NCBI Taxonomy" id="8469"/>
    <lineage>
        <taxon>Eukaryota</taxon>
        <taxon>Metazoa</taxon>
        <taxon>Chordata</taxon>
        <taxon>Craniata</taxon>
        <taxon>Vertebrata</taxon>
        <taxon>Euteleostomi</taxon>
        <taxon>Archelosauria</taxon>
        <taxon>Testudinata</taxon>
        <taxon>Testudines</taxon>
        <taxon>Cryptodira</taxon>
        <taxon>Durocryptodira</taxon>
        <taxon>Americhelydia</taxon>
        <taxon>Chelonioidea</taxon>
        <taxon>Cheloniidae</taxon>
        <taxon>Chelonia</taxon>
    </lineage>
</organism>
<evidence type="ECO:0000313" key="3">
    <source>
        <dbReference type="Proteomes" id="UP000031443"/>
    </source>
</evidence>
<dbReference type="Proteomes" id="UP000031443">
    <property type="component" value="Unassembled WGS sequence"/>
</dbReference>
<proteinExistence type="predicted"/>
<feature type="region of interest" description="Disordered" evidence="1">
    <location>
        <begin position="330"/>
        <end position="349"/>
    </location>
</feature>
<sequence length="349" mass="38347">MKLKELRQAYQKTREANGRSGSEPQTCRFYDELHAILGGSATTTPAVFFDSFNGDGGNMEAGFGDEEDDDEVVDSSQQAGGETGFPDSQELFLTLDLEPVPPVLPKAASRTARQRKDLCDLSGLHACRGMASAQKKGVERLSAIALREGGPDDMYPEPPATMFFAPSGIGISTQNSNGQRRLRELWDSYPQCNTPEVYASLGMHCLHFAHNKEMQGLTARMKHHEKRSFSEGNRVEDDERNISENAGSSGSGFWKNPEDLSRCGDKKLQTTDIKRNCTLKILLLPKEKLKRTLLQDLLLSLPAHPKQYWYVYTTHNKSIFNCSAIDSNSTAARGGSRVDGGAAAVDPAP</sequence>
<keyword evidence="3" id="KW-1185">Reference proteome</keyword>
<feature type="region of interest" description="Disordered" evidence="1">
    <location>
        <begin position="58"/>
        <end position="85"/>
    </location>
</feature>